<keyword evidence="5" id="KW-1185">Reference proteome</keyword>
<evidence type="ECO:0000259" key="3">
    <source>
        <dbReference type="Pfam" id="PF26002"/>
    </source>
</evidence>
<name>A0A4R6YRR4_9GAMM</name>
<accession>A0A4R6YRR4</accession>
<evidence type="ECO:0000313" key="4">
    <source>
        <dbReference type="EMBL" id="TDR40754.1"/>
    </source>
</evidence>
<sequence length="415" mass="45446">MSRTLFRAQAVQARRDERLGRISLVQPLRLWLLGVAVAVAAVLILLVLALGEYTRRSRVSGELVPDLGLSSVLAPGDGVVGRIFPQEGDEVGVGAELALITVPRVTGEGSDTLSVIRSGIAQRGESLLELQRSQLAQLDAQAAGQRQQLSAARRELEQIEAEVGTRKAQVDLGRETLQRYRRIANDRYVSQIQVNQQEQAVLELVQAQQALQRQTTTIRRTVAQLEQSLHELPSRRDALQAATQRDLALLAQERVQQEAGGELLLRAPLGGLIASRAVEPGQAVKSGQIVLTLLPHHSRLQAQLSVPSRAIGFVEIGDRVLLRYQAYPYQKFGHHAGTVVRVSRSPVARGSAEAAPADSYYRVLVDLDAQSVSAYGKPEALRPGMMLDADILGERRRLYEWVLEPLYSLSGRVGD</sequence>
<dbReference type="InterPro" id="IPR058982">
    <property type="entry name" value="Beta-barrel_AprE"/>
</dbReference>
<comment type="caution">
    <text evidence="4">The sequence shown here is derived from an EMBL/GenBank/DDBJ whole genome shotgun (WGS) entry which is preliminary data.</text>
</comment>
<protein>
    <submittedName>
        <fullName evidence="4">Membrane fusion protein</fullName>
    </submittedName>
</protein>
<dbReference type="Proteomes" id="UP000295293">
    <property type="component" value="Unassembled WGS sequence"/>
</dbReference>
<feature type="domain" description="AprE-like beta-barrel" evidence="3">
    <location>
        <begin position="302"/>
        <end position="392"/>
    </location>
</feature>
<gene>
    <name evidence="4" type="ORF">DFR29_11268</name>
</gene>
<dbReference type="Gene3D" id="2.40.30.170">
    <property type="match status" value="1"/>
</dbReference>
<evidence type="ECO:0000256" key="2">
    <source>
        <dbReference type="SAM" id="Phobius"/>
    </source>
</evidence>
<keyword evidence="2" id="KW-0812">Transmembrane</keyword>
<feature type="transmembrane region" description="Helical" evidence="2">
    <location>
        <begin position="30"/>
        <end position="50"/>
    </location>
</feature>
<dbReference type="Pfam" id="PF26002">
    <property type="entry name" value="Beta-barrel_AprE"/>
    <property type="match status" value="1"/>
</dbReference>
<dbReference type="OrthoDB" id="9775513at2"/>
<dbReference type="PANTHER" id="PTHR30386:SF28">
    <property type="entry name" value="EXPORTED PROTEIN"/>
    <property type="match status" value="1"/>
</dbReference>
<keyword evidence="2" id="KW-1133">Transmembrane helix</keyword>
<dbReference type="AlphaFoldDB" id="A0A4R6YRR4"/>
<dbReference type="InterPro" id="IPR050739">
    <property type="entry name" value="MFP"/>
</dbReference>
<dbReference type="PANTHER" id="PTHR30386">
    <property type="entry name" value="MEMBRANE FUSION SUBUNIT OF EMRAB-TOLC MULTIDRUG EFFLUX PUMP"/>
    <property type="match status" value="1"/>
</dbReference>
<organism evidence="4 5">
    <name type="scientific">Tahibacter aquaticus</name>
    <dbReference type="NCBI Taxonomy" id="520092"/>
    <lineage>
        <taxon>Bacteria</taxon>
        <taxon>Pseudomonadati</taxon>
        <taxon>Pseudomonadota</taxon>
        <taxon>Gammaproteobacteria</taxon>
        <taxon>Lysobacterales</taxon>
        <taxon>Rhodanobacteraceae</taxon>
        <taxon>Tahibacter</taxon>
    </lineage>
</organism>
<evidence type="ECO:0000256" key="1">
    <source>
        <dbReference type="SAM" id="Coils"/>
    </source>
</evidence>
<evidence type="ECO:0000313" key="5">
    <source>
        <dbReference type="Proteomes" id="UP000295293"/>
    </source>
</evidence>
<reference evidence="4 5" key="1">
    <citation type="submission" date="2019-03" db="EMBL/GenBank/DDBJ databases">
        <title>Genomic Encyclopedia of Type Strains, Phase IV (KMG-IV): sequencing the most valuable type-strain genomes for metagenomic binning, comparative biology and taxonomic classification.</title>
        <authorList>
            <person name="Goeker M."/>
        </authorList>
    </citation>
    <scope>NUCLEOTIDE SEQUENCE [LARGE SCALE GENOMIC DNA]</scope>
    <source>
        <strain evidence="4 5">DSM 21667</strain>
    </source>
</reference>
<proteinExistence type="predicted"/>
<feature type="coiled-coil region" evidence="1">
    <location>
        <begin position="128"/>
        <end position="169"/>
    </location>
</feature>
<keyword evidence="1" id="KW-0175">Coiled coil</keyword>
<dbReference type="EMBL" id="SNZH01000012">
    <property type="protein sequence ID" value="TDR40754.1"/>
    <property type="molecule type" value="Genomic_DNA"/>
</dbReference>
<dbReference type="PRINTS" id="PR01490">
    <property type="entry name" value="RTXTOXIND"/>
</dbReference>
<dbReference type="RefSeq" id="WP_133820125.1">
    <property type="nucleotide sequence ID" value="NZ_SNZH01000012.1"/>
</dbReference>
<keyword evidence="2" id="KW-0472">Membrane</keyword>